<proteinExistence type="predicted"/>
<dbReference type="InterPro" id="IPR052160">
    <property type="entry name" value="Gypsy_RT_Integrase-like"/>
</dbReference>
<dbReference type="Proteomes" id="UP001165190">
    <property type="component" value="Unassembled WGS sequence"/>
</dbReference>
<dbReference type="Gene3D" id="1.10.340.70">
    <property type="match status" value="1"/>
</dbReference>
<organism evidence="2 3">
    <name type="scientific">Hibiscus trionum</name>
    <name type="common">Flower of an hour</name>
    <dbReference type="NCBI Taxonomy" id="183268"/>
    <lineage>
        <taxon>Eukaryota</taxon>
        <taxon>Viridiplantae</taxon>
        <taxon>Streptophyta</taxon>
        <taxon>Embryophyta</taxon>
        <taxon>Tracheophyta</taxon>
        <taxon>Spermatophyta</taxon>
        <taxon>Magnoliopsida</taxon>
        <taxon>eudicotyledons</taxon>
        <taxon>Gunneridae</taxon>
        <taxon>Pentapetalae</taxon>
        <taxon>rosids</taxon>
        <taxon>malvids</taxon>
        <taxon>Malvales</taxon>
        <taxon>Malvaceae</taxon>
        <taxon>Malvoideae</taxon>
        <taxon>Hibiscus</taxon>
    </lineage>
</organism>
<sequence length="381" mass="44293">MAAGKLPEIPWYADIVNYIVSGLLPPELNYQARKRFQNDAKHYYWDKPLLFKHCVDHIIRRCIPQEEQEEVLHHCHAAPYRGHFGGNKIVAKVWGIDFMGPFPASCGNLYILLAVDYVSKWVEAIATQKNDAKTVKRFLHKHIFTRFGIPRAIISDGGRHFDNKVIASALKKYGVKHKIAITYHPQTNGQAEISNIEVKNILEKMVKPTRKDWSLHLHDALWAYRTAFKTPLGMSPYRLIYGKTCHLPVEIEHKAYWAIKKVNMDWDKSAQKRLLDLIEIEEIRAMAYDNAIIYKDKTKKWNDKKLLPRQFSPVQKVLLFNSGLKFFPGKLKSRWSGPFQVVQVFPHGVITIRSIKDEHQFKVNGQRLKHYQGTEAQESRK</sequence>
<dbReference type="SUPFAM" id="SSF53098">
    <property type="entry name" value="Ribonuclease H-like"/>
    <property type="match status" value="1"/>
</dbReference>
<dbReference type="Gene3D" id="3.30.420.10">
    <property type="entry name" value="Ribonuclease H-like superfamily/Ribonuclease H"/>
    <property type="match status" value="1"/>
</dbReference>
<dbReference type="AlphaFoldDB" id="A0A9W7JMT6"/>
<name>A0A9W7JMT6_HIBTR</name>
<dbReference type="InterPro" id="IPR001584">
    <property type="entry name" value="Integrase_cat-core"/>
</dbReference>
<reference evidence="2" key="1">
    <citation type="submission" date="2023-05" db="EMBL/GenBank/DDBJ databases">
        <title>Genome and transcriptome analyses reveal genes involved in the formation of fine ridges on petal epidermal cells in Hibiscus trionum.</title>
        <authorList>
            <person name="Koshimizu S."/>
            <person name="Masuda S."/>
            <person name="Ishii T."/>
            <person name="Shirasu K."/>
            <person name="Hoshino A."/>
            <person name="Arita M."/>
        </authorList>
    </citation>
    <scope>NUCLEOTIDE SEQUENCE</scope>
    <source>
        <strain evidence="2">Hamamatsu line</strain>
    </source>
</reference>
<dbReference type="GO" id="GO:0003676">
    <property type="term" value="F:nucleic acid binding"/>
    <property type="evidence" value="ECO:0007669"/>
    <property type="project" value="InterPro"/>
</dbReference>
<gene>
    <name evidence="2" type="ORF">HRI_005284600</name>
</gene>
<evidence type="ECO:0000313" key="2">
    <source>
        <dbReference type="EMBL" id="GMJ16154.1"/>
    </source>
</evidence>
<evidence type="ECO:0000259" key="1">
    <source>
        <dbReference type="PROSITE" id="PS50994"/>
    </source>
</evidence>
<dbReference type="EMBL" id="BSYR01000101">
    <property type="protein sequence ID" value="GMJ16154.1"/>
    <property type="molecule type" value="Genomic_DNA"/>
</dbReference>
<dbReference type="OrthoDB" id="1000881at2759"/>
<comment type="caution">
    <text evidence="2">The sequence shown here is derived from an EMBL/GenBank/DDBJ whole genome shotgun (WGS) entry which is preliminary data.</text>
</comment>
<dbReference type="GO" id="GO:0015074">
    <property type="term" value="P:DNA integration"/>
    <property type="evidence" value="ECO:0007669"/>
    <property type="project" value="InterPro"/>
</dbReference>
<dbReference type="PANTHER" id="PTHR47266">
    <property type="entry name" value="ENDONUCLEASE-RELATED"/>
    <property type="match status" value="1"/>
</dbReference>
<protein>
    <recommendedName>
        <fullName evidence="1">Integrase catalytic domain-containing protein</fullName>
    </recommendedName>
</protein>
<dbReference type="Pfam" id="PF00665">
    <property type="entry name" value="rve"/>
    <property type="match status" value="1"/>
</dbReference>
<accession>A0A9W7JMT6</accession>
<feature type="domain" description="Integrase catalytic" evidence="1">
    <location>
        <begin position="75"/>
        <end position="244"/>
    </location>
</feature>
<dbReference type="InterPro" id="IPR036397">
    <property type="entry name" value="RNaseH_sf"/>
</dbReference>
<keyword evidence="3" id="KW-1185">Reference proteome</keyword>
<evidence type="ECO:0000313" key="3">
    <source>
        <dbReference type="Proteomes" id="UP001165190"/>
    </source>
</evidence>
<dbReference type="InterPro" id="IPR012337">
    <property type="entry name" value="RNaseH-like_sf"/>
</dbReference>
<dbReference type="PROSITE" id="PS50994">
    <property type="entry name" value="INTEGRASE"/>
    <property type="match status" value="1"/>
</dbReference>